<protein>
    <submittedName>
        <fullName evidence="1">Uncharacterized protein</fullName>
    </submittedName>
</protein>
<sequence length="309" mass="34268">MELSEDVVLTTAGTDGAVSVRAGSTVRVVHDRSDSAVVDVLLPGHGVYPVDRRKFRSESPHASLSYVSSLVLRIDADTEDFNGILSLLKLVGKHLKQCKIIHDETSDVVLYPIKLCEVLRECPNAEAVELIGLHVTDISQLSGFVETHDCRFSVLEFDKFRLDSDDDLENFFEALSNDSTRMSQQLLQLCVEISDAVVSSTTLAAMQKMLLANRTLEVFMLGVSQNHMDMFKQGLYQLPPVYLPTPYKSFPLRAKLAFISVVHAEANESCAISRLDSGVISTVFEFAAPSPKRFIQVYAAAEPFHTEMH</sequence>
<accession>A0A8K1FNQ9</accession>
<reference evidence="1" key="1">
    <citation type="submission" date="2019-03" db="EMBL/GenBank/DDBJ databases">
        <title>Long read genome sequence of the mycoparasitic Pythium oligandrum ATCC 38472 isolated from sugarbeet rhizosphere.</title>
        <authorList>
            <person name="Gaulin E."/>
        </authorList>
    </citation>
    <scope>NUCLEOTIDE SEQUENCE</scope>
    <source>
        <strain evidence="1">ATCC 38472_TT</strain>
    </source>
</reference>
<name>A0A8K1FNQ9_PYTOL</name>
<evidence type="ECO:0000313" key="1">
    <source>
        <dbReference type="EMBL" id="TMW67589.1"/>
    </source>
</evidence>
<proteinExistence type="predicted"/>
<evidence type="ECO:0000313" key="2">
    <source>
        <dbReference type="Proteomes" id="UP000794436"/>
    </source>
</evidence>
<gene>
    <name evidence="1" type="ORF">Poli38472_011209</name>
</gene>
<dbReference type="EMBL" id="SPLM01000004">
    <property type="protein sequence ID" value="TMW67589.1"/>
    <property type="molecule type" value="Genomic_DNA"/>
</dbReference>
<keyword evidence="2" id="KW-1185">Reference proteome</keyword>
<dbReference type="OrthoDB" id="183995at2759"/>
<organism evidence="1 2">
    <name type="scientific">Pythium oligandrum</name>
    <name type="common">Mycoparasitic fungus</name>
    <dbReference type="NCBI Taxonomy" id="41045"/>
    <lineage>
        <taxon>Eukaryota</taxon>
        <taxon>Sar</taxon>
        <taxon>Stramenopiles</taxon>
        <taxon>Oomycota</taxon>
        <taxon>Peronosporomycetes</taxon>
        <taxon>Pythiales</taxon>
        <taxon>Pythiaceae</taxon>
        <taxon>Pythium</taxon>
    </lineage>
</organism>
<comment type="caution">
    <text evidence="1">The sequence shown here is derived from an EMBL/GenBank/DDBJ whole genome shotgun (WGS) entry which is preliminary data.</text>
</comment>
<dbReference type="AlphaFoldDB" id="A0A8K1FNQ9"/>
<dbReference type="Proteomes" id="UP000794436">
    <property type="component" value="Unassembled WGS sequence"/>
</dbReference>